<keyword evidence="2" id="KW-1185">Reference proteome</keyword>
<reference evidence="1 2" key="1">
    <citation type="submission" date="2015-08" db="EMBL/GenBank/DDBJ databases">
        <authorList>
            <person name="Babu N.S."/>
            <person name="Beckwith C.J."/>
            <person name="Beseler K.G."/>
            <person name="Brison A."/>
            <person name="Carone J.V."/>
            <person name="Caskin T.P."/>
            <person name="Diamond M."/>
            <person name="Durham M.E."/>
            <person name="Foxe J.M."/>
            <person name="Go M."/>
            <person name="Henderson B.A."/>
            <person name="Jones I.B."/>
            <person name="McGettigan J.A."/>
            <person name="Micheletti S.J."/>
            <person name="Nasrallah M.E."/>
            <person name="Ortiz D."/>
            <person name="Piller C.R."/>
            <person name="Privatt S.R."/>
            <person name="Schneider S.L."/>
            <person name="Sharp S."/>
            <person name="Smith T.C."/>
            <person name="Stanton J.D."/>
            <person name="Ullery H.E."/>
            <person name="Wilson R.J."/>
            <person name="Serrano M.G."/>
            <person name="Buck G."/>
            <person name="Lee V."/>
            <person name="Wang Y."/>
            <person name="Carvalho R."/>
            <person name="Voegtly L."/>
            <person name="Shi R."/>
            <person name="Duckworth R."/>
            <person name="Johnson A."/>
            <person name="Loviza R."/>
            <person name="Walstead R."/>
            <person name="Shah Z."/>
            <person name="Kiflezghi M."/>
            <person name="Wade K."/>
            <person name="Ball S.L."/>
            <person name="Bradley K.W."/>
            <person name="Asai D.J."/>
            <person name="Bowman C.A."/>
            <person name="Russell D.A."/>
            <person name="Pope W.H."/>
            <person name="Jacobs-Sera D."/>
            <person name="Hendrix R.W."/>
            <person name="Hatfull G.F."/>
        </authorList>
    </citation>
    <scope>NUCLEOTIDE SEQUENCE [LARGE SCALE GENOMIC DNA]</scope>
    <source>
        <strain evidence="1 2">DSM 27648</strain>
    </source>
</reference>
<sequence length="124" mass="13513">METSERLALEHRVLADDIARLAASLGAPLRRTAATCERLRWEWLSSMGASLDGAPDERLLAECMRLLRLACEAADVLARDLSASGTLEAASRARHIQTVLDRVRRAATVLIASRRISVGYALAT</sequence>
<proteinExistence type="predicted"/>
<dbReference type="Proteomes" id="UP000064967">
    <property type="component" value="Chromosome"/>
</dbReference>
<organism evidence="1 2">
    <name type="scientific">Labilithrix luteola</name>
    <dbReference type="NCBI Taxonomy" id="1391654"/>
    <lineage>
        <taxon>Bacteria</taxon>
        <taxon>Pseudomonadati</taxon>
        <taxon>Myxococcota</taxon>
        <taxon>Polyangia</taxon>
        <taxon>Polyangiales</taxon>
        <taxon>Labilitrichaceae</taxon>
        <taxon>Labilithrix</taxon>
    </lineage>
</organism>
<evidence type="ECO:0000313" key="2">
    <source>
        <dbReference type="Proteomes" id="UP000064967"/>
    </source>
</evidence>
<dbReference type="EMBL" id="CP012333">
    <property type="protein sequence ID" value="AKV01562.1"/>
    <property type="molecule type" value="Genomic_DNA"/>
</dbReference>
<dbReference type="KEGG" id="llu:AKJ09_08225"/>
<gene>
    <name evidence="1" type="ORF">AKJ09_08225</name>
</gene>
<evidence type="ECO:0000313" key="1">
    <source>
        <dbReference type="EMBL" id="AKV01562.1"/>
    </source>
</evidence>
<dbReference type="AlphaFoldDB" id="A0A0K1Q7B9"/>
<name>A0A0K1Q7B9_9BACT</name>
<dbReference type="RefSeq" id="WP_146652638.1">
    <property type="nucleotide sequence ID" value="NZ_CP012333.1"/>
</dbReference>
<protein>
    <submittedName>
        <fullName evidence="1">Uncharacterized protein</fullName>
    </submittedName>
</protein>
<accession>A0A0K1Q7B9</accession>
<dbReference type="PATRIC" id="fig|1391654.3.peg.8338"/>